<organism evidence="1 2">
    <name type="scientific">Vibrio japonicus</name>
    <dbReference type="NCBI Taxonomy" id="1824638"/>
    <lineage>
        <taxon>Bacteria</taxon>
        <taxon>Pseudomonadati</taxon>
        <taxon>Pseudomonadota</taxon>
        <taxon>Gammaproteobacteria</taxon>
        <taxon>Vibrionales</taxon>
        <taxon>Vibrionaceae</taxon>
        <taxon>Vibrio</taxon>
    </lineage>
</organism>
<name>A0ABY5LM64_9VIBR</name>
<reference evidence="1" key="1">
    <citation type="submission" date="2022-07" db="EMBL/GenBank/DDBJ databases">
        <title>Complete genome of Vibrio japonicus strain JCM 31412T and phylogenomic assessment of the Nereis clade of the genus Vibrio.</title>
        <authorList>
            <person name="Shlafstein M.D."/>
            <person name="Emsley S.A."/>
            <person name="Ushijima B."/>
            <person name="Videau P."/>
            <person name="Saw J.H."/>
        </authorList>
    </citation>
    <scope>NUCLEOTIDE SEQUENCE</scope>
    <source>
        <strain evidence="1">JCM 31412</strain>
        <plasmid evidence="1">p1</plasmid>
    </source>
</reference>
<dbReference type="RefSeq" id="WP_257086881.1">
    <property type="nucleotide sequence ID" value="NZ_CP102098.1"/>
</dbReference>
<sequence>MSDRDIRRAEIEARLEHLYNEQHALETRKEMGEGYFDDFDQSTLDMVNTEITEMEALRNLA</sequence>
<geneLocation type="plasmid" evidence="1 2">
    <name>p1</name>
</geneLocation>
<keyword evidence="1" id="KW-0614">Plasmid</keyword>
<accession>A0ABY5LM64</accession>
<gene>
    <name evidence="1" type="ORF">NP165_19970</name>
</gene>
<evidence type="ECO:0000313" key="1">
    <source>
        <dbReference type="EMBL" id="UUM33193.1"/>
    </source>
</evidence>
<proteinExistence type="predicted"/>
<protein>
    <submittedName>
        <fullName evidence="1">Uncharacterized protein</fullName>
    </submittedName>
</protein>
<dbReference type="EMBL" id="CP102098">
    <property type="protein sequence ID" value="UUM33193.1"/>
    <property type="molecule type" value="Genomic_DNA"/>
</dbReference>
<evidence type="ECO:0000313" key="2">
    <source>
        <dbReference type="Proteomes" id="UP001058602"/>
    </source>
</evidence>
<keyword evidence="2" id="KW-1185">Reference proteome</keyword>
<dbReference type="Proteomes" id="UP001058602">
    <property type="component" value="Plasmid p1"/>
</dbReference>